<evidence type="ECO:0000256" key="4">
    <source>
        <dbReference type="ARBA" id="ARBA00022989"/>
    </source>
</evidence>
<feature type="transmembrane region" description="Helical" evidence="6">
    <location>
        <begin position="21"/>
        <end position="43"/>
    </location>
</feature>
<evidence type="ECO:0000256" key="2">
    <source>
        <dbReference type="ARBA" id="ARBA00022475"/>
    </source>
</evidence>
<evidence type="ECO:0000313" key="10">
    <source>
        <dbReference type="EMBL" id="SHK15327.1"/>
    </source>
</evidence>
<keyword evidence="4 6" id="KW-1133">Transmembrane helix</keyword>
<feature type="transmembrane region" description="Helical" evidence="6">
    <location>
        <begin position="745"/>
        <end position="764"/>
    </location>
</feature>
<evidence type="ECO:0000256" key="3">
    <source>
        <dbReference type="ARBA" id="ARBA00022692"/>
    </source>
</evidence>
<dbReference type="Pfam" id="PF02687">
    <property type="entry name" value="FtsX"/>
    <property type="match status" value="2"/>
</dbReference>
<dbReference type="PANTHER" id="PTHR30572:SF18">
    <property type="entry name" value="ABC-TYPE MACROLIDE FAMILY EXPORT SYSTEM PERMEASE COMPONENT 2"/>
    <property type="match status" value="1"/>
</dbReference>
<feature type="transmembrane region" description="Helical" evidence="6">
    <location>
        <begin position="393"/>
        <end position="417"/>
    </location>
</feature>
<organism evidence="10 11">
    <name type="scientific">Flagellimonas taeanensis</name>
    <dbReference type="NCBI Taxonomy" id="1005926"/>
    <lineage>
        <taxon>Bacteria</taxon>
        <taxon>Pseudomonadati</taxon>
        <taxon>Bacteroidota</taxon>
        <taxon>Flavobacteriia</taxon>
        <taxon>Flavobacteriales</taxon>
        <taxon>Flavobacteriaceae</taxon>
        <taxon>Flagellimonas</taxon>
    </lineage>
</organism>
<dbReference type="GO" id="GO:0005886">
    <property type="term" value="C:plasma membrane"/>
    <property type="evidence" value="ECO:0007669"/>
    <property type="project" value="UniProtKB-SubCell"/>
</dbReference>
<dbReference type="STRING" id="1055723.SAMN05216293_0451"/>
<dbReference type="Proteomes" id="UP000184031">
    <property type="component" value="Unassembled WGS sequence"/>
</dbReference>
<dbReference type="AlphaFoldDB" id="A0A1M6Q5A9"/>
<dbReference type="Proteomes" id="UP000198940">
    <property type="component" value="Unassembled WGS sequence"/>
</dbReference>
<evidence type="ECO:0000256" key="1">
    <source>
        <dbReference type="ARBA" id="ARBA00004651"/>
    </source>
</evidence>
<accession>A0A1M6Q5A9</accession>
<dbReference type="RefSeq" id="WP_072876374.1">
    <property type="nucleotide sequence ID" value="NZ_FOKU01000001.1"/>
</dbReference>
<comment type="caution">
    <text evidence="10">The sequence shown here is derived from an EMBL/GenBank/DDBJ whole genome shotgun (WGS) entry which is preliminary data.</text>
</comment>
<dbReference type="EMBL" id="FRAT01000001">
    <property type="protein sequence ID" value="SHK15327.1"/>
    <property type="molecule type" value="Genomic_DNA"/>
</dbReference>
<feature type="transmembrane region" description="Helical" evidence="6">
    <location>
        <begin position="776"/>
        <end position="797"/>
    </location>
</feature>
<feature type="transmembrane region" description="Helical" evidence="6">
    <location>
        <begin position="442"/>
        <end position="462"/>
    </location>
</feature>
<feature type="domain" description="ABC3 transporter permease C-terminal" evidence="7">
    <location>
        <begin position="305"/>
        <end position="420"/>
    </location>
</feature>
<reference evidence="10 11" key="1">
    <citation type="submission" date="2016-11" db="EMBL/GenBank/DDBJ databases">
        <authorList>
            <person name="Varghese N."/>
            <person name="Submissions S."/>
        </authorList>
    </citation>
    <scope>NUCLEOTIDE SEQUENCE [LARGE SCALE GENOMIC DNA]</scope>
    <source>
        <strain evidence="10 11">CGMCC 1.12174</strain>
        <strain evidence="9 12">DSM 26351</strain>
    </source>
</reference>
<feature type="transmembrane region" description="Helical" evidence="6">
    <location>
        <begin position="693"/>
        <end position="715"/>
    </location>
</feature>
<evidence type="ECO:0000313" key="9">
    <source>
        <dbReference type="EMBL" id="SFB69138.1"/>
    </source>
</evidence>
<sequence length="816" mass="91298">MFKNNLKLAWRSILKNKLFSTINVIGLSIGLCAAMVIGSIVYYDFSFDRFHPDSDRIYRITTVFKSNDAEFSNRGVAVPLMRTFQEGVPGVELTSPFFNTSFYKVENREADLSFRNPENAILADDAYFELFQYEWLAGESKSALSEPGQVVLSQEKAERYFPHTQAASIIGRTLIYNDSIPVKVTGVVADFEKKSDLTFTEFMSLASAKMFDRKDVATNDAWNSTSSGDQLFIKVTNGASLPAIQSRLDALALEHKNTEPWAVNDERLFVLQPLADIHFGGKHGDYPFNNSDHVASMTVLKSLAFVALFLLLLGCANFINLTSAQALTRAKEIGIRKTLGSSKKQVVRQFLVETFILTLLAAVLSLVLAPMLLRQFMDFLPEDIDLSVLYSTKGAVGILALIVVVSLLSGFYPAFVLSKFRPVLVLKGQFSKGDKGVRLRKTLTIFQFVVAQVFVIATVLVGKQLYFVMNKDMGIKTDAVAYVYLPWSNNSDVKKERLFHQIKDIKGVSNVSWGNNPPTSNNISSSILTYYKDGAEMHQETEFLWGDLSYLKTYQIPLLAGRDRLNDTIMEYVVNEAFAKALGFQNAPEVVGATVKLDTMSIPIVGLMRDFNQRSLRSTIKPMALTGDWGNGGYSNFRSIHFDLGKDTGQWAKSIGEIEKTWASVFPDEEVEIEFMDETVEGFYRRERSTMQLLKWATGLAIMISCLGLLGLAVYTTERRVKEIGVRKVLGANLAQLNLLLCKEFLLLVGIAFVISVPISWYLIQEWMQSFAYKTSISWWVFLSSGLGMVVVALAVIGTRTYRAANINPVESLRTE</sequence>
<feature type="domain" description="MacB-like periplasmic core" evidence="8">
    <location>
        <begin position="20"/>
        <end position="250"/>
    </location>
</feature>
<keyword evidence="3 6" id="KW-0812">Transmembrane</keyword>
<keyword evidence="12" id="KW-1185">Reference proteome</keyword>
<dbReference type="InterPro" id="IPR025857">
    <property type="entry name" value="MacB_PCD"/>
</dbReference>
<comment type="subcellular location">
    <subcellularLocation>
        <location evidence="1">Cell membrane</location>
        <topology evidence="1">Multi-pass membrane protein</topology>
    </subcellularLocation>
</comment>
<evidence type="ECO:0000313" key="12">
    <source>
        <dbReference type="Proteomes" id="UP000198940"/>
    </source>
</evidence>
<evidence type="ECO:0000259" key="7">
    <source>
        <dbReference type="Pfam" id="PF02687"/>
    </source>
</evidence>
<feature type="transmembrane region" description="Helical" evidence="6">
    <location>
        <begin position="350"/>
        <end position="373"/>
    </location>
</feature>
<evidence type="ECO:0000313" key="11">
    <source>
        <dbReference type="Proteomes" id="UP000184031"/>
    </source>
</evidence>
<dbReference type="Pfam" id="PF12704">
    <property type="entry name" value="MacB_PCD"/>
    <property type="match status" value="1"/>
</dbReference>
<protein>
    <submittedName>
        <fullName evidence="10">ABC-type antimicrobial peptide transport system, permease component</fullName>
    </submittedName>
</protein>
<dbReference type="InterPro" id="IPR050250">
    <property type="entry name" value="Macrolide_Exporter_MacB"/>
</dbReference>
<feature type="transmembrane region" description="Helical" evidence="6">
    <location>
        <begin position="299"/>
        <end position="319"/>
    </location>
</feature>
<name>A0A1M6Q5A9_9FLAO</name>
<gene>
    <name evidence="9" type="ORF">SAMN04487891_101444</name>
    <name evidence="10" type="ORF">SAMN05216293_0451</name>
</gene>
<dbReference type="EMBL" id="FOKU01000001">
    <property type="protein sequence ID" value="SFB69138.1"/>
    <property type="molecule type" value="Genomic_DNA"/>
</dbReference>
<proteinExistence type="predicted"/>
<dbReference type="OrthoDB" id="8740261at2"/>
<feature type="domain" description="ABC3 transporter permease C-terminal" evidence="7">
    <location>
        <begin position="699"/>
        <end position="809"/>
    </location>
</feature>
<evidence type="ECO:0000259" key="8">
    <source>
        <dbReference type="Pfam" id="PF12704"/>
    </source>
</evidence>
<dbReference type="PANTHER" id="PTHR30572">
    <property type="entry name" value="MEMBRANE COMPONENT OF TRANSPORTER-RELATED"/>
    <property type="match status" value="1"/>
</dbReference>
<dbReference type="InterPro" id="IPR003838">
    <property type="entry name" value="ABC3_permease_C"/>
</dbReference>
<keyword evidence="2" id="KW-1003">Cell membrane</keyword>
<dbReference type="GO" id="GO:0022857">
    <property type="term" value="F:transmembrane transporter activity"/>
    <property type="evidence" value="ECO:0007669"/>
    <property type="project" value="TreeGrafter"/>
</dbReference>
<evidence type="ECO:0000256" key="5">
    <source>
        <dbReference type="ARBA" id="ARBA00023136"/>
    </source>
</evidence>
<evidence type="ECO:0000256" key="6">
    <source>
        <dbReference type="SAM" id="Phobius"/>
    </source>
</evidence>
<keyword evidence="5 6" id="KW-0472">Membrane</keyword>